<proteinExistence type="predicted"/>
<name>A0A4U6R3H8_9GAMM</name>
<dbReference type="OrthoDB" id="9813804at2"/>
<comment type="caution">
    <text evidence="2">The sequence shown here is derived from an EMBL/GenBank/DDBJ whole genome shotgun (WGS) entry which is preliminary data.</text>
</comment>
<dbReference type="InterPro" id="IPR005133">
    <property type="entry name" value="PhaG_MnhG_YufB"/>
</dbReference>
<dbReference type="PANTHER" id="PTHR34703:SF1">
    <property type="entry name" value="ANTIPORTER SUBUNIT MNHG2-RELATED"/>
    <property type="match status" value="1"/>
</dbReference>
<dbReference type="GO" id="GO:0015385">
    <property type="term" value="F:sodium:proton antiporter activity"/>
    <property type="evidence" value="ECO:0007669"/>
    <property type="project" value="TreeGrafter"/>
</dbReference>
<dbReference type="PANTHER" id="PTHR34703">
    <property type="entry name" value="ANTIPORTER SUBUNIT MNHG2-RELATED"/>
    <property type="match status" value="1"/>
</dbReference>
<dbReference type="EMBL" id="SZYH01000001">
    <property type="protein sequence ID" value="TKV68177.1"/>
    <property type="molecule type" value="Genomic_DNA"/>
</dbReference>
<dbReference type="AlphaFoldDB" id="A0A4U6R3H8"/>
<dbReference type="Proteomes" id="UP000308488">
    <property type="component" value="Unassembled WGS sequence"/>
</dbReference>
<evidence type="ECO:0000256" key="1">
    <source>
        <dbReference type="SAM" id="Phobius"/>
    </source>
</evidence>
<evidence type="ECO:0000313" key="2">
    <source>
        <dbReference type="EMBL" id="TKV68177.1"/>
    </source>
</evidence>
<dbReference type="RefSeq" id="WP_137435587.1">
    <property type="nucleotide sequence ID" value="NZ_JANRHC010000001.1"/>
</dbReference>
<sequence>MIESVILATQVLLMVAGCLFFGVGTLGLFRFSDTLCRIHALTKVDNLGLGFIALALLPLAPSTAAGFKVVLIWIVALAASATSAHLVARAVRSGEKAGIEKDSRND</sequence>
<feature type="transmembrane region" description="Helical" evidence="1">
    <location>
        <begin position="66"/>
        <end position="88"/>
    </location>
</feature>
<feature type="transmembrane region" description="Helical" evidence="1">
    <location>
        <begin position="41"/>
        <end position="60"/>
    </location>
</feature>
<keyword evidence="1" id="KW-0812">Transmembrane</keyword>
<keyword evidence="1" id="KW-0472">Membrane</keyword>
<organism evidence="2 3">
    <name type="scientific">Marinobacter panjinensis</name>
    <dbReference type="NCBI Taxonomy" id="2576384"/>
    <lineage>
        <taxon>Bacteria</taxon>
        <taxon>Pseudomonadati</taxon>
        <taxon>Pseudomonadota</taxon>
        <taxon>Gammaproteobacteria</taxon>
        <taxon>Pseudomonadales</taxon>
        <taxon>Marinobacteraceae</taxon>
        <taxon>Marinobacter</taxon>
    </lineage>
</organism>
<dbReference type="Pfam" id="PF03334">
    <property type="entry name" value="PhaG_MnhG_YufB"/>
    <property type="match status" value="1"/>
</dbReference>
<evidence type="ECO:0000313" key="3">
    <source>
        <dbReference type="Proteomes" id="UP000308488"/>
    </source>
</evidence>
<feature type="transmembrane region" description="Helical" evidence="1">
    <location>
        <begin position="6"/>
        <end position="29"/>
    </location>
</feature>
<gene>
    <name evidence="2" type="ORF">FDP08_08775</name>
</gene>
<keyword evidence="3" id="KW-1185">Reference proteome</keyword>
<protein>
    <submittedName>
        <fullName evidence="2">Monovalent cation/H(+) antiporter subunit G</fullName>
    </submittedName>
</protein>
<keyword evidence="1" id="KW-1133">Transmembrane helix</keyword>
<accession>A0A4U6R3H8</accession>
<reference evidence="2 3" key="1">
    <citation type="submission" date="2019-05" db="EMBL/GenBank/DDBJ databases">
        <title>Marinobacter panjinensis sp. nov., a moderately halophilic bacterium isolated from sea tidal flat environment.</title>
        <authorList>
            <person name="Yang W."/>
            <person name="An M."/>
            <person name="He W."/>
            <person name="Luo X."/>
            <person name="Zhu L."/>
            <person name="Chen G."/>
            <person name="Zhang Y."/>
            <person name="Wang Y."/>
        </authorList>
    </citation>
    <scope>NUCLEOTIDE SEQUENCE [LARGE SCALE GENOMIC DNA]</scope>
    <source>
        <strain evidence="2 3">PJ-16</strain>
    </source>
</reference>